<dbReference type="EMBL" id="VTAV01000005">
    <property type="protein sequence ID" value="TYR36228.1"/>
    <property type="molecule type" value="Genomic_DNA"/>
</dbReference>
<organism evidence="4 5">
    <name type="scientific">Sphingobacterium phlebotomi</name>
    <dbReference type="NCBI Taxonomy" id="2605433"/>
    <lineage>
        <taxon>Bacteria</taxon>
        <taxon>Pseudomonadati</taxon>
        <taxon>Bacteroidota</taxon>
        <taxon>Sphingobacteriia</taxon>
        <taxon>Sphingobacteriales</taxon>
        <taxon>Sphingobacteriaceae</taxon>
        <taxon>Sphingobacterium</taxon>
    </lineage>
</organism>
<dbReference type="Pfam" id="PF16344">
    <property type="entry name" value="FecR_C"/>
    <property type="match status" value="1"/>
</dbReference>
<sequence>MPHKEKNEQIIIGKIIAKTIQNIDLSDIETELLKKWLSDSTENQKVYAKCHNIQEQTESYSYLSSIDVRKAFARFQQHTRTENESRRPFIRTRLSRYLAAAGILLVGIFGVYTVYFSNADKVTDEQKTAHIDYGPADNKATVTLSDGRVFNLDEVQNEIVMDHSGINYSDGTLIAETESVVSIKITTPRGGLYNLTLPDGTYVKMNAGSELNYPTVFKGHSREVQFKGEAYFEVASQKNQPFLVHTSDQVITVLGTHFNVEAHEGAYPTKTTLTEGEIRIKENINQAELLLHPGQQAILQNGKLSKRDVNVDQELAWLQGKFNFDGKTLKEVMDDLSRWYNVDVIYEGDVPALDFFGGTFRSSKLSTILSILESNNIQYHMTADNKLIISEKK</sequence>
<keyword evidence="1" id="KW-0472">Membrane</keyword>
<proteinExistence type="predicted"/>
<dbReference type="AlphaFoldDB" id="A0A5D4H6A1"/>
<feature type="domain" description="Protein FecR C-terminal" evidence="3">
    <location>
        <begin position="321"/>
        <end position="389"/>
    </location>
</feature>
<dbReference type="Gene3D" id="2.60.120.1440">
    <property type="match status" value="1"/>
</dbReference>
<dbReference type="PANTHER" id="PTHR30273:SF2">
    <property type="entry name" value="PROTEIN FECR"/>
    <property type="match status" value="1"/>
</dbReference>
<dbReference type="Proteomes" id="UP000322362">
    <property type="component" value="Unassembled WGS sequence"/>
</dbReference>
<evidence type="ECO:0000313" key="4">
    <source>
        <dbReference type="EMBL" id="TYR36228.1"/>
    </source>
</evidence>
<dbReference type="Gene3D" id="3.55.50.30">
    <property type="match status" value="1"/>
</dbReference>
<keyword evidence="1" id="KW-0812">Transmembrane</keyword>
<keyword evidence="1" id="KW-1133">Transmembrane helix</keyword>
<reference evidence="4 5" key="1">
    <citation type="submission" date="2019-08" db="EMBL/GenBank/DDBJ databases">
        <title>Phlebobacter frassis gen. nov. sp. nov., a new member of family Sphingobacteriaceae isolated from sand fly rearing media.</title>
        <authorList>
            <person name="Kakumanu M.L."/>
            <person name="Marayati B.F."/>
            <person name="Wada-Katsumata A."/>
            <person name="Wasserberg G."/>
            <person name="Schal C."/>
            <person name="Apperson C.S."/>
            <person name="Ponnusamy L."/>
        </authorList>
    </citation>
    <scope>NUCLEOTIDE SEQUENCE [LARGE SCALE GENOMIC DNA]</scope>
    <source>
        <strain evidence="4 5">SSI9</strain>
    </source>
</reference>
<feature type="domain" description="FecR protein" evidence="2">
    <location>
        <begin position="184"/>
        <end position="278"/>
    </location>
</feature>
<keyword evidence="5" id="KW-1185">Reference proteome</keyword>
<gene>
    <name evidence="4" type="ORF">FXV77_09940</name>
</gene>
<accession>A0A5D4H6A1</accession>
<feature type="transmembrane region" description="Helical" evidence="1">
    <location>
        <begin position="97"/>
        <end position="116"/>
    </location>
</feature>
<dbReference type="GO" id="GO:0016989">
    <property type="term" value="F:sigma factor antagonist activity"/>
    <property type="evidence" value="ECO:0007669"/>
    <property type="project" value="TreeGrafter"/>
</dbReference>
<evidence type="ECO:0000259" key="3">
    <source>
        <dbReference type="Pfam" id="PF16344"/>
    </source>
</evidence>
<comment type="caution">
    <text evidence="4">The sequence shown here is derived from an EMBL/GenBank/DDBJ whole genome shotgun (WGS) entry which is preliminary data.</text>
</comment>
<protein>
    <submittedName>
        <fullName evidence="4">DUF4974 domain-containing protein</fullName>
    </submittedName>
</protein>
<evidence type="ECO:0000313" key="5">
    <source>
        <dbReference type="Proteomes" id="UP000322362"/>
    </source>
</evidence>
<dbReference type="InterPro" id="IPR006860">
    <property type="entry name" value="FecR"/>
</dbReference>
<evidence type="ECO:0000256" key="1">
    <source>
        <dbReference type="SAM" id="Phobius"/>
    </source>
</evidence>
<dbReference type="RefSeq" id="WP_148919079.1">
    <property type="nucleotide sequence ID" value="NZ_VTAV01000005.1"/>
</dbReference>
<evidence type="ECO:0000259" key="2">
    <source>
        <dbReference type="Pfam" id="PF04773"/>
    </source>
</evidence>
<dbReference type="PANTHER" id="PTHR30273">
    <property type="entry name" value="PERIPLASMIC SIGNAL SENSOR AND SIGMA FACTOR ACTIVATOR FECR-RELATED"/>
    <property type="match status" value="1"/>
</dbReference>
<dbReference type="InterPro" id="IPR032508">
    <property type="entry name" value="FecR_C"/>
</dbReference>
<name>A0A5D4H6A1_9SPHI</name>
<dbReference type="InterPro" id="IPR012373">
    <property type="entry name" value="Ferrdict_sens_TM"/>
</dbReference>
<dbReference type="Pfam" id="PF04773">
    <property type="entry name" value="FecR"/>
    <property type="match status" value="1"/>
</dbReference>